<organism evidence="1 2">
    <name type="scientific">Pseudocercospora fuligena</name>
    <dbReference type="NCBI Taxonomy" id="685502"/>
    <lineage>
        <taxon>Eukaryota</taxon>
        <taxon>Fungi</taxon>
        <taxon>Dikarya</taxon>
        <taxon>Ascomycota</taxon>
        <taxon>Pezizomycotina</taxon>
        <taxon>Dothideomycetes</taxon>
        <taxon>Dothideomycetidae</taxon>
        <taxon>Mycosphaerellales</taxon>
        <taxon>Mycosphaerellaceae</taxon>
        <taxon>Pseudocercospora</taxon>
    </lineage>
</organism>
<dbReference type="Pfam" id="PF11249">
    <property type="entry name" value="DUF3047"/>
    <property type="match status" value="1"/>
</dbReference>
<protein>
    <submittedName>
        <fullName evidence="1">Uncharacterized protein</fullName>
    </submittedName>
</protein>
<comment type="caution">
    <text evidence="1">The sequence shown here is derived from an EMBL/GenBank/DDBJ whole genome shotgun (WGS) entry which is preliminary data.</text>
</comment>
<evidence type="ECO:0000313" key="2">
    <source>
        <dbReference type="Proteomes" id="UP000660729"/>
    </source>
</evidence>
<reference evidence="1" key="1">
    <citation type="submission" date="2020-04" db="EMBL/GenBank/DDBJ databases">
        <title>Draft genome resource of the tomato pathogen Pseudocercospora fuligena.</title>
        <authorList>
            <person name="Zaccaron A."/>
        </authorList>
    </citation>
    <scope>NUCLEOTIDE SEQUENCE</scope>
    <source>
        <strain evidence="1">PF001</strain>
    </source>
</reference>
<name>A0A8H6VGE8_9PEZI</name>
<proteinExistence type="predicted"/>
<accession>A0A8H6VGE8</accession>
<dbReference type="Proteomes" id="UP000660729">
    <property type="component" value="Unassembled WGS sequence"/>
</dbReference>
<dbReference type="AlphaFoldDB" id="A0A8H6VGE8"/>
<evidence type="ECO:0000313" key="1">
    <source>
        <dbReference type="EMBL" id="KAF7191398.1"/>
    </source>
</evidence>
<sequence>MVLDNDEFVQRWKTAGGSSEEPLLETAWKRYTQVQSQDLASEGIDPTSNQFATSLAPLLNDSKIAPSIVKWTHMTIDCDRIPWQPTDIFLQANQVVTILASGRVWFSKLLDMYLRPQYGLWYKVGVDGEVTNSTRETCSFRVAESGGELFISTMFPGMFANPQGGRLVSNPSAYEKSEGKFEIMIIVWKNGTNVQELLSQYESTQYIEPYRSLIEGEKTRVEHEKQSEIPGWQELWFIGRSTLYKSITIDDNGEHRKCIQCKPYQNVGILQKTISPTVNFGPGCIVTWDWNISALPSRLREDTTISHDYLSVAFEFENGRDITYHPSWELPVEYGYWCPQATWEDREYHVVVRSGIEDLGKWLSERRDLYEDYQKYIGGNYVPKRIVRVWLIAGNRWQRHEGEMTVSKIRITSEDGKVEEVL</sequence>
<keyword evidence="2" id="KW-1185">Reference proteome</keyword>
<dbReference type="OrthoDB" id="5416881at2759"/>
<gene>
    <name evidence="1" type="ORF">HII31_07421</name>
</gene>
<dbReference type="InterPro" id="IPR021409">
    <property type="entry name" value="DUF3047"/>
</dbReference>
<dbReference type="EMBL" id="JABCIY010000158">
    <property type="protein sequence ID" value="KAF7191398.1"/>
    <property type="molecule type" value="Genomic_DNA"/>
</dbReference>